<dbReference type="PRINTS" id="PR00598">
    <property type="entry name" value="HTHMARR"/>
</dbReference>
<evidence type="ECO:0000259" key="4">
    <source>
        <dbReference type="PROSITE" id="PS50995"/>
    </source>
</evidence>
<protein>
    <recommendedName>
        <fullName evidence="4">HTH marR-type domain-containing protein</fullName>
    </recommendedName>
</protein>
<dbReference type="InterPro" id="IPR036388">
    <property type="entry name" value="WH-like_DNA-bd_sf"/>
</dbReference>
<dbReference type="SUPFAM" id="SSF46785">
    <property type="entry name" value="Winged helix' DNA-binding domain"/>
    <property type="match status" value="1"/>
</dbReference>
<keyword evidence="3" id="KW-0804">Transcription</keyword>
<dbReference type="PANTHER" id="PTHR42756:SF1">
    <property type="entry name" value="TRANSCRIPTIONAL REPRESSOR OF EMRAB OPERON"/>
    <property type="match status" value="1"/>
</dbReference>
<dbReference type="InterPro" id="IPR036390">
    <property type="entry name" value="WH_DNA-bd_sf"/>
</dbReference>
<dbReference type="GO" id="GO:0003700">
    <property type="term" value="F:DNA-binding transcription factor activity"/>
    <property type="evidence" value="ECO:0007669"/>
    <property type="project" value="InterPro"/>
</dbReference>
<name>A0A1L8STC6_9ENTE</name>
<keyword evidence="6" id="KW-1185">Reference proteome</keyword>
<dbReference type="Pfam" id="PF01047">
    <property type="entry name" value="MarR"/>
    <property type="match status" value="1"/>
</dbReference>
<accession>A0A1L8STC6</accession>
<gene>
    <name evidence="5" type="ORF">RV00_GL002845</name>
</gene>
<dbReference type="RefSeq" id="WP_071862631.1">
    <property type="nucleotide sequence ID" value="NZ_JBHLVS010000010.1"/>
</dbReference>
<sequence>MDSFMQMVNRLARLSALYREKEFKKLGLGEMHHAYILTICRQPGISQEELACRIFVNKSNVTRQLAQLEQKGFITRKSDPTDARRLQIFPTEKAQEIKEEIRRILADWNQTLLAEVPAKRQAELLADLDKIMTTAEARICSKEQK</sequence>
<dbReference type="SMART" id="SM00347">
    <property type="entry name" value="HTH_MARR"/>
    <property type="match status" value="1"/>
</dbReference>
<evidence type="ECO:0000256" key="1">
    <source>
        <dbReference type="ARBA" id="ARBA00023015"/>
    </source>
</evidence>
<reference evidence="5 6" key="1">
    <citation type="submission" date="2014-12" db="EMBL/GenBank/DDBJ databases">
        <title>Draft genome sequences of 29 type strains of Enterococci.</title>
        <authorList>
            <person name="Zhong Z."/>
            <person name="Sun Z."/>
            <person name="Liu W."/>
            <person name="Zhang W."/>
            <person name="Zhang H."/>
        </authorList>
    </citation>
    <scope>NUCLEOTIDE SEQUENCE [LARGE SCALE GENOMIC DNA]</scope>
    <source>
        <strain evidence="5 6">DSM 22802</strain>
    </source>
</reference>
<comment type="caution">
    <text evidence="5">The sequence shown here is derived from an EMBL/GenBank/DDBJ whole genome shotgun (WGS) entry which is preliminary data.</text>
</comment>
<keyword evidence="2" id="KW-0238">DNA-binding</keyword>
<evidence type="ECO:0000256" key="3">
    <source>
        <dbReference type="ARBA" id="ARBA00023163"/>
    </source>
</evidence>
<dbReference type="GO" id="GO:0003677">
    <property type="term" value="F:DNA binding"/>
    <property type="evidence" value="ECO:0007669"/>
    <property type="project" value="UniProtKB-KW"/>
</dbReference>
<dbReference type="InterPro" id="IPR000835">
    <property type="entry name" value="HTH_MarR-typ"/>
</dbReference>
<dbReference type="OrthoDB" id="6462103at2"/>
<dbReference type="STRING" id="319970.RV00_GL002845"/>
<proteinExistence type="predicted"/>
<dbReference type="PANTHER" id="PTHR42756">
    <property type="entry name" value="TRANSCRIPTIONAL REGULATOR, MARR"/>
    <property type="match status" value="1"/>
</dbReference>
<organism evidence="5 6">
    <name type="scientific">Enterococcus devriesei</name>
    <dbReference type="NCBI Taxonomy" id="319970"/>
    <lineage>
        <taxon>Bacteria</taxon>
        <taxon>Bacillati</taxon>
        <taxon>Bacillota</taxon>
        <taxon>Bacilli</taxon>
        <taxon>Lactobacillales</taxon>
        <taxon>Enterococcaceae</taxon>
        <taxon>Enterococcus</taxon>
    </lineage>
</organism>
<keyword evidence="1" id="KW-0805">Transcription regulation</keyword>
<evidence type="ECO:0000313" key="6">
    <source>
        <dbReference type="Proteomes" id="UP000183700"/>
    </source>
</evidence>
<feature type="domain" description="HTH marR-type" evidence="4">
    <location>
        <begin position="1"/>
        <end position="133"/>
    </location>
</feature>
<evidence type="ECO:0000256" key="2">
    <source>
        <dbReference type="ARBA" id="ARBA00023125"/>
    </source>
</evidence>
<dbReference type="AlphaFoldDB" id="A0A1L8STC6"/>
<dbReference type="Gene3D" id="1.10.10.10">
    <property type="entry name" value="Winged helix-like DNA-binding domain superfamily/Winged helix DNA-binding domain"/>
    <property type="match status" value="1"/>
</dbReference>
<dbReference type="PROSITE" id="PS50995">
    <property type="entry name" value="HTH_MARR_2"/>
    <property type="match status" value="1"/>
</dbReference>
<evidence type="ECO:0000313" key="5">
    <source>
        <dbReference type="EMBL" id="OJG35291.1"/>
    </source>
</evidence>
<dbReference type="Proteomes" id="UP000183700">
    <property type="component" value="Unassembled WGS sequence"/>
</dbReference>
<dbReference type="EMBL" id="JXKM01000007">
    <property type="protein sequence ID" value="OJG35291.1"/>
    <property type="molecule type" value="Genomic_DNA"/>
</dbReference>